<feature type="domain" description="BHLH" evidence="9">
    <location>
        <begin position="33"/>
        <end position="87"/>
    </location>
</feature>
<feature type="region of interest" description="Disordered" evidence="7">
    <location>
        <begin position="680"/>
        <end position="702"/>
    </location>
</feature>
<feature type="domain" description="PAS" evidence="8">
    <location>
        <begin position="268"/>
        <end position="317"/>
    </location>
</feature>
<dbReference type="Pfam" id="PF23171">
    <property type="entry name" value="bHLH_HIF1A"/>
    <property type="match status" value="1"/>
</dbReference>
<feature type="compositionally biased region" description="Polar residues" evidence="7">
    <location>
        <begin position="1120"/>
        <end position="1130"/>
    </location>
</feature>
<keyword evidence="11" id="KW-1185">Reference proteome</keyword>
<feature type="domain" description="PAS" evidence="8">
    <location>
        <begin position="109"/>
        <end position="176"/>
    </location>
</feature>
<comment type="caution">
    <text evidence="10">The sequence shown here is derived from an EMBL/GenBank/DDBJ whole genome shotgun (WGS) entry which is preliminary data.</text>
</comment>
<evidence type="ECO:0000256" key="5">
    <source>
        <dbReference type="ARBA" id="ARBA00023242"/>
    </source>
</evidence>
<keyword evidence="4" id="KW-0804">Transcription</keyword>
<protein>
    <submittedName>
        <fullName evidence="10">Uncharacterized protein</fullName>
    </submittedName>
</protein>
<evidence type="ECO:0000256" key="3">
    <source>
        <dbReference type="ARBA" id="ARBA00023015"/>
    </source>
</evidence>
<evidence type="ECO:0000313" key="10">
    <source>
        <dbReference type="EMBL" id="CAD5225315.1"/>
    </source>
</evidence>
<dbReference type="Proteomes" id="UP000614601">
    <property type="component" value="Unassembled WGS sequence"/>
</dbReference>
<dbReference type="GO" id="GO:0010557">
    <property type="term" value="P:positive regulation of macromolecule biosynthetic process"/>
    <property type="evidence" value="ECO:0007669"/>
    <property type="project" value="UniProtKB-ARBA"/>
</dbReference>
<keyword evidence="6" id="KW-0175">Coiled coil</keyword>
<name>A0A811LE28_9BILA</name>
<feature type="region of interest" description="Disordered" evidence="7">
    <location>
        <begin position="1103"/>
        <end position="1142"/>
    </location>
</feature>
<organism evidence="10 11">
    <name type="scientific">Bursaphelenchus okinawaensis</name>
    <dbReference type="NCBI Taxonomy" id="465554"/>
    <lineage>
        <taxon>Eukaryota</taxon>
        <taxon>Metazoa</taxon>
        <taxon>Ecdysozoa</taxon>
        <taxon>Nematoda</taxon>
        <taxon>Chromadorea</taxon>
        <taxon>Rhabditida</taxon>
        <taxon>Tylenchina</taxon>
        <taxon>Tylenchomorpha</taxon>
        <taxon>Aphelenchoidea</taxon>
        <taxon>Aphelenchoididae</taxon>
        <taxon>Bursaphelenchus</taxon>
    </lineage>
</organism>
<dbReference type="PROSITE" id="PS50888">
    <property type="entry name" value="BHLH"/>
    <property type="match status" value="1"/>
</dbReference>
<feature type="compositionally biased region" description="Basic and acidic residues" evidence="7">
    <location>
        <begin position="753"/>
        <end position="767"/>
    </location>
</feature>
<dbReference type="SMART" id="SM00091">
    <property type="entry name" value="PAS"/>
    <property type="match status" value="2"/>
</dbReference>
<dbReference type="EMBL" id="CAJFCW020000005">
    <property type="protein sequence ID" value="CAG9120703.1"/>
    <property type="molecule type" value="Genomic_DNA"/>
</dbReference>
<dbReference type="InterPro" id="IPR011598">
    <property type="entry name" value="bHLH_dom"/>
</dbReference>
<feature type="compositionally biased region" description="Polar residues" evidence="7">
    <location>
        <begin position="738"/>
        <end position="751"/>
    </location>
</feature>
<evidence type="ECO:0000256" key="7">
    <source>
        <dbReference type="SAM" id="MobiDB-lite"/>
    </source>
</evidence>
<dbReference type="GO" id="GO:0000981">
    <property type="term" value="F:DNA-binding transcription factor activity, RNA polymerase II-specific"/>
    <property type="evidence" value="ECO:0007669"/>
    <property type="project" value="TreeGrafter"/>
</dbReference>
<keyword evidence="2" id="KW-0677">Repeat</keyword>
<dbReference type="Proteomes" id="UP000783686">
    <property type="component" value="Unassembled WGS sequence"/>
</dbReference>
<evidence type="ECO:0000256" key="1">
    <source>
        <dbReference type="ARBA" id="ARBA00004123"/>
    </source>
</evidence>
<dbReference type="CDD" id="cd00130">
    <property type="entry name" value="PAS"/>
    <property type="match status" value="2"/>
</dbReference>
<feature type="region of interest" description="Disordered" evidence="7">
    <location>
        <begin position="875"/>
        <end position="926"/>
    </location>
</feature>
<proteinExistence type="predicted"/>
<dbReference type="SUPFAM" id="SSF55785">
    <property type="entry name" value="PYP-like sensor domain (PAS domain)"/>
    <property type="match status" value="2"/>
</dbReference>
<evidence type="ECO:0000256" key="2">
    <source>
        <dbReference type="ARBA" id="ARBA00022737"/>
    </source>
</evidence>
<evidence type="ECO:0000256" key="4">
    <source>
        <dbReference type="ARBA" id="ARBA00023163"/>
    </source>
</evidence>
<dbReference type="GO" id="GO:0005634">
    <property type="term" value="C:nucleus"/>
    <property type="evidence" value="ECO:0007669"/>
    <property type="project" value="UniProtKB-SubCell"/>
</dbReference>
<evidence type="ECO:0000259" key="8">
    <source>
        <dbReference type="PROSITE" id="PS50112"/>
    </source>
</evidence>
<dbReference type="OrthoDB" id="6021714at2759"/>
<feature type="compositionally biased region" description="Low complexity" evidence="7">
    <location>
        <begin position="875"/>
        <end position="891"/>
    </location>
</feature>
<evidence type="ECO:0000259" key="9">
    <source>
        <dbReference type="PROSITE" id="PS50888"/>
    </source>
</evidence>
<dbReference type="Pfam" id="PF00989">
    <property type="entry name" value="PAS"/>
    <property type="match status" value="1"/>
</dbReference>
<feature type="coiled-coil region" evidence="6">
    <location>
        <begin position="611"/>
        <end position="638"/>
    </location>
</feature>
<evidence type="ECO:0000256" key="6">
    <source>
        <dbReference type="SAM" id="Coils"/>
    </source>
</evidence>
<accession>A0A811LE28</accession>
<dbReference type="PANTHER" id="PTHR23043:SF17">
    <property type="entry name" value="PROTEIN SIMILAR"/>
    <property type="match status" value="1"/>
</dbReference>
<dbReference type="InterPro" id="IPR035965">
    <property type="entry name" value="PAS-like_dom_sf"/>
</dbReference>
<keyword evidence="5" id="KW-0539">Nucleus</keyword>
<feature type="compositionally biased region" description="Low complexity" evidence="7">
    <location>
        <begin position="1103"/>
        <end position="1112"/>
    </location>
</feature>
<dbReference type="GO" id="GO:0046983">
    <property type="term" value="F:protein dimerization activity"/>
    <property type="evidence" value="ECO:0007669"/>
    <property type="project" value="InterPro"/>
</dbReference>
<dbReference type="EMBL" id="CAJFDH010000005">
    <property type="protein sequence ID" value="CAD5225315.1"/>
    <property type="molecule type" value="Genomic_DNA"/>
</dbReference>
<dbReference type="GO" id="GO:0071456">
    <property type="term" value="P:cellular response to hypoxia"/>
    <property type="evidence" value="ECO:0007669"/>
    <property type="project" value="TreeGrafter"/>
</dbReference>
<evidence type="ECO:0000313" key="11">
    <source>
        <dbReference type="Proteomes" id="UP000614601"/>
    </source>
</evidence>
<dbReference type="PANTHER" id="PTHR23043">
    <property type="entry name" value="HYPOXIA-INDUCIBLE FACTOR 1 ALPHA"/>
    <property type="match status" value="1"/>
</dbReference>
<sequence length="1286" mass="143119">MARFSDDESSRDSSLVYGEIDGCDTNRKRNLDRRRETSRYAARDRRGKEADIFSDLKDVVPIVDESTVTHVDRIALLRVASTMCRMRRNAGKFLETELPAENPDTHCFTEQNLTECLDGFVLLADSDGTILYVSESVSIFLGLTQTDLVGRFLKEFVHNNDYDELIRASTTSTEVSDTASSLDEFGRYIVVRMKTVISPRGRNLNLKSALFKAILCRFRAVNTEYGRLSLLYGSSTPAGQGNSIMLANASVKGSEATNGVYMTRHTCDMRFSYVSDSLNYLLRHDARSLMGTSFYDIVHPSDMMAVAGSMRELFQKGHCRTPFYRLLGSNNSVAWVQTEATTVNHTARGQKGQYVLCVHSVMGMQSELDAWNEPVVDAQMAAHPAVCVSAIKREIPDMAEYMGKQPEFVDCVDFTPLIEPVIDVNYDEFTNMNGIRGHGNEFELDEGSLYAGLNGKEHGGDIVIGTSANVADMVVDGVDLGEKEGGKEVDNDGEVFVGIIDGGDMDKGRNDHEAINNGAKDKSGMVNIENNNGIGHAEKNKEQYCSSKEKSLDRNGNHQENHDEIQTLETNLYEDYIEKAFEIDNVNKVNDIEIVNDANVEFEVSEKVVEVEKLNNMANEVERSYNNIEDEVEKAYNSMIRDADIVETPSKTNNTQLDEDCLTDLEDCWKNPHICNTERRQWSYSSSSDDPEAHEHTSSEDDVVIIIPKKKLKKSKGKRTTREWVKQLRNSISGTVKCSERVSSSNPSGKATKTCDRSNTKACDRSETSNCTEPTSSATRCCCCGARNEKEVYEKCVQKAKKAVPTFPMSFYRDLIQKVFTKKRKKSFDEVLDWLVRDEADSPPPYASFFEQQDECRADPTSSNESFRQPQYNRGYQQQQQFNQGQYPQRGRGFGPASAVPMAPRDRTERRAPSAHRPINADGRAPAGAYGQDGSGFGAMQRGPTCLQQQGMGGQQQPMVGQGMSNGYGPGYERGFDFRQESFKPEQSFRAEPRHSRFSTHLRREFGLGEQADLLRQQQQQQPTNPGGAAAVRARSANPGTVPAATSPDLYIVPGPQHRPAPGRIPSGSPLYAALRSAGDQKPAAYSRASSASSGRSMYDSAAARRYAQASPAPRPANRSRCSSTCSNAGNAAKPREQRPVNVNQLPAVVTPPCHALESPPSQQMYQEYNNYKEGPACKKAAYGNDKPMYKDEYGRDFAGLAPFVPEDDFLQLEDLDLKGVFPDVDFSEFFPNDATPSNPGSAGMMEQQKQTPPCYDDMYQQGMNMPRVQEGLVPENWRMAEAELW</sequence>
<feature type="region of interest" description="Disordered" evidence="7">
    <location>
        <begin position="738"/>
        <end position="775"/>
    </location>
</feature>
<dbReference type="InterPro" id="IPR000014">
    <property type="entry name" value="PAS"/>
</dbReference>
<dbReference type="Pfam" id="PF14598">
    <property type="entry name" value="PAS_11"/>
    <property type="match status" value="1"/>
</dbReference>
<gene>
    <name evidence="10" type="ORF">BOKJ2_LOCUS11517</name>
</gene>
<comment type="subcellular location">
    <subcellularLocation>
        <location evidence="1">Nucleus</location>
    </subcellularLocation>
</comment>
<dbReference type="Gene3D" id="3.30.450.20">
    <property type="entry name" value="PAS domain"/>
    <property type="match status" value="2"/>
</dbReference>
<dbReference type="InterPro" id="IPR013767">
    <property type="entry name" value="PAS_fold"/>
</dbReference>
<dbReference type="GO" id="GO:0000977">
    <property type="term" value="F:RNA polymerase II transcription regulatory region sequence-specific DNA binding"/>
    <property type="evidence" value="ECO:0007669"/>
    <property type="project" value="TreeGrafter"/>
</dbReference>
<dbReference type="PROSITE" id="PS50112">
    <property type="entry name" value="PAS"/>
    <property type="match status" value="2"/>
</dbReference>
<keyword evidence="3" id="KW-0805">Transcription regulation</keyword>
<reference evidence="10" key="1">
    <citation type="submission" date="2020-09" db="EMBL/GenBank/DDBJ databases">
        <authorList>
            <person name="Kikuchi T."/>
        </authorList>
    </citation>
    <scope>NUCLEOTIDE SEQUENCE</scope>
    <source>
        <strain evidence="10">SH1</strain>
    </source>
</reference>
<feature type="region of interest" description="Disordered" evidence="7">
    <location>
        <begin position="1016"/>
        <end position="1070"/>
    </location>
</feature>